<keyword evidence="3" id="KW-1185">Reference proteome</keyword>
<dbReference type="Proteomes" id="UP000823775">
    <property type="component" value="Unassembled WGS sequence"/>
</dbReference>
<proteinExistence type="predicted"/>
<feature type="compositionally biased region" description="Polar residues" evidence="1">
    <location>
        <begin position="41"/>
        <end position="62"/>
    </location>
</feature>
<name>A0ABS8UQQ7_DATST</name>
<evidence type="ECO:0000313" key="3">
    <source>
        <dbReference type="Proteomes" id="UP000823775"/>
    </source>
</evidence>
<dbReference type="EMBL" id="JACEIK010002331">
    <property type="protein sequence ID" value="MCD9560507.1"/>
    <property type="molecule type" value="Genomic_DNA"/>
</dbReference>
<evidence type="ECO:0000256" key="1">
    <source>
        <dbReference type="SAM" id="MobiDB-lite"/>
    </source>
</evidence>
<reference evidence="2 3" key="1">
    <citation type="journal article" date="2021" name="BMC Genomics">
        <title>Datura genome reveals duplications of psychoactive alkaloid biosynthetic genes and high mutation rate following tissue culture.</title>
        <authorList>
            <person name="Rajewski A."/>
            <person name="Carter-House D."/>
            <person name="Stajich J."/>
            <person name="Litt A."/>
        </authorList>
    </citation>
    <scope>NUCLEOTIDE SEQUENCE [LARGE SCALE GENOMIC DNA]</scope>
    <source>
        <strain evidence="2">AR-01</strain>
    </source>
</reference>
<evidence type="ECO:0000313" key="2">
    <source>
        <dbReference type="EMBL" id="MCD9560507.1"/>
    </source>
</evidence>
<gene>
    <name evidence="2" type="ORF">HAX54_019202</name>
</gene>
<sequence>EIMPPKFQPTIGGARRRSEKAETTRHLLDETIDSEGEVQEVGTNAPSPGYQTRSATRQQAVNPQFDEGSDTSAGGSSSSSDSPNSDEGSGNEAISIPIEDTKPIRVDIIKGKMPGIVEEVRIIDSELPEYLDIEAKYKFYGLGWMSEALGHYYPAMVCEFYASYIAILEGLCKKGQKPLEMQIQKCIPVWGEMVDISAETINRMLYGPDFTPPVNIGEFEYRMRERHNQRGWLAQFWWAVARLRLFPKGGDNTLAEDRVVPVASLVSGEAHVPILARIDVETYATKKYDLEKSKDESKYDLKLHKPILEVFGPNVRTTRAMETSAKPAGEAIGVELVFHATPIHTSTPSTSGVARKKLEGGIN</sequence>
<organism evidence="2 3">
    <name type="scientific">Datura stramonium</name>
    <name type="common">Jimsonweed</name>
    <name type="synonym">Common thornapple</name>
    <dbReference type="NCBI Taxonomy" id="4076"/>
    <lineage>
        <taxon>Eukaryota</taxon>
        <taxon>Viridiplantae</taxon>
        <taxon>Streptophyta</taxon>
        <taxon>Embryophyta</taxon>
        <taxon>Tracheophyta</taxon>
        <taxon>Spermatophyta</taxon>
        <taxon>Magnoliopsida</taxon>
        <taxon>eudicotyledons</taxon>
        <taxon>Gunneridae</taxon>
        <taxon>Pentapetalae</taxon>
        <taxon>asterids</taxon>
        <taxon>lamiids</taxon>
        <taxon>Solanales</taxon>
        <taxon>Solanaceae</taxon>
        <taxon>Solanoideae</taxon>
        <taxon>Datureae</taxon>
        <taxon>Datura</taxon>
    </lineage>
</organism>
<comment type="caution">
    <text evidence="2">The sequence shown here is derived from an EMBL/GenBank/DDBJ whole genome shotgun (WGS) entry which is preliminary data.</text>
</comment>
<feature type="compositionally biased region" description="Basic and acidic residues" evidence="1">
    <location>
        <begin position="19"/>
        <end position="29"/>
    </location>
</feature>
<feature type="region of interest" description="Disordered" evidence="1">
    <location>
        <begin position="1"/>
        <end position="97"/>
    </location>
</feature>
<protein>
    <submittedName>
        <fullName evidence="2">Uncharacterized protein</fullName>
    </submittedName>
</protein>
<feature type="compositionally biased region" description="Low complexity" evidence="1">
    <location>
        <begin position="70"/>
        <end position="90"/>
    </location>
</feature>
<accession>A0ABS8UQQ7</accession>
<feature type="non-terminal residue" evidence="2">
    <location>
        <position position="1"/>
    </location>
</feature>